<sequence>MTATLQVGLHFDVVQLPSGVVERGIHGIKDQAGIQDHFLAVGITSAVIVSRTQARYFLLVPPRTSRDWSEPGTQCIGADHPVNYLGVPAPTRREPPGAYWLLPAPDDSRMLCDPMKVRVLIGKSKHRQGQG</sequence>
<dbReference type="Proteomes" id="UP000587462">
    <property type="component" value="Unassembled WGS sequence"/>
</dbReference>
<evidence type="ECO:0000313" key="2">
    <source>
        <dbReference type="Proteomes" id="UP000587462"/>
    </source>
</evidence>
<dbReference type="EMBL" id="JABBXF010000012">
    <property type="protein sequence ID" value="NVK77434.1"/>
    <property type="molecule type" value="Genomic_DNA"/>
</dbReference>
<dbReference type="AlphaFoldDB" id="A0A7Y7B1T6"/>
<reference evidence="1 2" key="1">
    <citation type="submission" date="2020-04" db="EMBL/GenBank/DDBJ databases">
        <title>Draft Genome Sequence of Streptomyces morookaense DSM 40503, an 8-azaguanine-producing strain.</title>
        <authorList>
            <person name="Qi J."/>
            <person name="Gao J.-M."/>
        </authorList>
    </citation>
    <scope>NUCLEOTIDE SEQUENCE [LARGE SCALE GENOMIC DNA]</scope>
    <source>
        <strain evidence="1 2">DSM 40503</strain>
    </source>
</reference>
<protein>
    <submittedName>
        <fullName evidence="1">Uncharacterized protein</fullName>
    </submittedName>
</protein>
<evidence type="ECO:0000313" key="1">
    <source>
        <dbReference type="EMBL" id="NVK77434.1"/>
    </source>
</evidence>
<keyword evidence="2" id="KW-1185">Reference proteome</keyword>
<comment type="caution">
    <text evidence="1">The sequence shown here is derived from an EMBL/GenBank/DDBJ whole genome shotgun (WGS) entry which is preliminary data.</text>
</comment>
<organism evidence="1 2">
    <name type="scientific">Streptomyces morookaense</name>
    <name type="common">Streptoverticillium morookaense</name>
    <dbReference type="NCBI Taxonomy" id="1970"/>
    <lineage>
        <taxon>Bacteria</taxon>
        <taxon>Bacillati</taxon>
        <taxon>Actinomycetota</taxon>
        <taxon>Actinomycetes</taxon>
        <taxon>Kitasatosporales</taxon>
        <taxon>Streptomycetaceae</taxon>
        <taxon>Streptomyces</taxon>
    </lineage>
</organism>
<name>A0A7Y7B1T6_STRMO</name>
<gene>
    <name evidence="1" type="ORF">HG542_07135</name>
</gene>
<accession>A0A7Y7B1T6</accession>
<proteinExistence type="predicted"/>
<dbReference type="RefSeq" id="WP_171079219.1">
    <property type="nucleotide sequence ID" value="NZ_BNBU01000003.1"/>
</dbReference>